<feature type="domain" description="Translation initiation factor 3 C-terminal" evidence="7">
    <location>
        <begin position="83"/>
        <end position="167"/>
    </location>
</feature>
<evidence type="ECO:0000256" key="1">
    <source>
        <dbReference type="ARBA" id="ARBA00005439"/>
    </source>
</evidence>
<dbReference type="EMBL" id="LN847065">
    <property type="protein sequence ID" value="CRI43130.1"/>
    <property type="molecule type" value="Genomic_DNA"/>
</dbReference>
<keyword evidence="4" id="KW-0963">Cytoplasm</keyword>
<evidence type="ECO:0000256" key="2">
    <source>
        <dbReference type="ARBA" id="ARBA00022540"/>
    </source>
</evidence>
<sequence length="186" mass="20925">MALNFKINRQIRAPKVRLIGSAGEQLGILAIKDALDLAREAGLDLVEVASNSEPPVCKIMDYGKYRYDLTKKEKDSKKAQHQVRIKEVKLKPNIDENDFSTKLKQARTFVEKGNKVKITCMFRGRELAYPEHGFKVVQKMSQGLEDIGFVEAEPKLAGRSLICVVAPGTVKTKKKQEKSHAQDENQ</sequence>
<protein>
    <recommendedName>
        <fullName evidence="4 5">Translation initiation factor IF-3</fullName>
    </recommendedName>
</protein>
<dbReference type="Pfam" id="PF05198">
    <property type="entry name" value="IF3_N"/>
    <property type="match status" value="1"/>
</dbReference>
<dbReference type="HAMAP" id="MF_00080">
    <property type="entry name" value="IF_3"/>
    <property type="match status" value="1"/>
</dbReference>
<evidence type="ECO:0000259" key="7">
    <source>
        <dbReference type="Pfam" id="PF00707"/>
    </source>
</evidence>
<dbReference type="PANTHER" id="PTHR10938:SF0">
    <property type="entry name" value="TRANSLATION INITIATION FACTOR IF-3, MITOCHONDRIAL"/>
    <property type="match status" value="1"/>
</dbReference>
<evidence type="ECO:0000256" key="6">
    <source>
        <dbReference type="RuleBase" id="RU000646"/>
    </source>
</evidence>
<dbReference type="NCBIfam" id="TIGR00168">
    <property type="entry name" value="infC"/>
    <property type="match status" value="1"/>
</dbReference>
<dbReference type="AlphaFoldDB" id="A0A0F7WSH9"/>
<dbReference type="InterPro" id="IPR019815">
    <property type="entry name" value="Translation_initiation_fac_3_C"/>
</dbReference>
<reference evidence="9" key="1">
    <citation type="submission" date="2015-05" db="EMBL/GenBank/DDBJ databases">
        <authorList>
            <person name="Rattei Thomas"/>
        </authorList>
    </citation>
    <scope>NUCLEOTIDE SEQUENCE</scope>
    <source>
        <strain evidence="9">DC9</strain>
    </source>
</reference>
<dbReference type="PANTHER" id="PTHR10938">
    <property type="entry name" value="TRANSLATION INITIATION FACTOR IF-3"/>
    <property type="match status" value="1"/>
</dbReference>
<evidence type="ECO:0000256" key="5">
    <source>
        <dbReference type="NCBIfam" id="TIGR00168"/>
    </source>
</evidence>
<accession>A0A0F7WSH9</accession>
<evidence type="ECO:0000313" key="9">
    <source>
        <dbReference type="EMBL" id="CRI43130.1"/>
    </source>
</evidence>
<dbReference type="InterPro" id="IPR019813">
    <property type="entry name" value="Translation_initiation_fac3_CS"/>
</dbReference>
<dbReference type="SUPFAM" id="SSF55200">
    <property type="entry name" value="Translation initiation factor IF3, C-terminal domain"/>
    <property type="match status" value="1"/>
</dbReference>
<proteinExistence type="inferred from homology"/>
<evidence type="ECO:0000256" key="4">
    <source>
        <dbReference type="HAMAP-Rule" id="MF_00080"/>
    </source>
</evidence>
<evidence type="ECO:0000256" key="3">
    <source>
        <dbReference type="ARBA" id="ARBA00022917"/>
    </source>
</evidence>
<organism evidence="9">
    <name type="scientific">Chlamydia pneumoniae</name>
    <name type="common">Chlamydophila pneumoniae</name>
    <dbReference type="NCBI Taxonomy" id="83558"/>
    <lineage>
        <taxon>Bacteria</taxon>
        <taxon>Pseudomonadati</taxon>
        <taxon>Chlamydiota</taxon>
        <taxon>Chlamydiia</taxon>
        <taxon>Chlamydiales</taxon>
        <taxon>Chlamydiaceae</taxon>
        <taxon>Chlamydia/Chlamydophila group</taxon>
        <taxon>Chlamydia</taxon>
    </lineage>
</organism>
<dbReference type="GO" id="GO:0003743">
    <property type="term" value="F:translation initiation factor activity"/>
    <property type="evidence" value="ECO:0007669"/>
    <property type="project" value="UniProtKB-UniRule"/>
</dbReference>
<dbReference type="Gene3D" id="3.10.20.80">
    <property type="entry name" value="Translation initiation factor 3 (IF-3), N-terminal domain"/>
    <property type="match status" value="1"/>
</dbReference>
<dbReference type="PROSITE" id="PS00938">
    <property type="entry name" value="IF3"/>
    <property type="match status" value="1"/>
</dbReference>
<keyword evidence="3 4" id="KW-0648">Protein biosynthesis</keyword>
<dbReference type="Gene3D" id="3.30.110.10">
    <property type="entry name" value="Translation initiation factor 3 (IF-3), C-terminal domain"/>
    <property type="match status" value="1"/>
</dbReference>
<dbReference type="InterPro" id="IPR036788">
    <property type="entry name" value="T_IF-3_C_sf"/>
</dbReference>
<keyword evidence="2 4" id="KW-0396">Initiation factor</keyword>
<dbReference type="FunFam" id="3.10.20.80:FF:000001">
    <property type="entry name" value="Translation initiation factor IF-3"/>
    <property type="match status" value="1"/>
</dbReference>
<evidence type="ECO:0000259" key="8">
    <source>
        <dbReference type="Pfam" id="PF05198"/>
    </source>
</evidence>
<comment type="similarity">
    <text evidence="1 4 6">Belongs to the IF-3 family.</text>
</comment>
<dbReference type="Pfam" id="PF00707">
    <property type="entry name" value="IF3_C"/>
    <property type="match status" value="1"/>
</dbReference>
<feature type="domain" description="Translation initiation factor 3 N-terminal" evidence="8">
    <location>
        <begin position="7"/>
        <end position="75"/>
    </location>
</feature>
<dbReference type="InterPro" id="IPR036787">
    <property type="entry name" value="T_IF-3_N_sf"/>
</dbReference>
<comment type="function">
    <text evidence="4 6">IF-3 binds to the 30S ribosomal subunit and shifts the equilibrium between 70S ribosomes and their 50S and 30S subunits in favor of the free subunits, thus enhancing the availability of 30S subunits on which protein synthesis initiation begins.</text>
</comment>
<gene>
    <name evidence="4" type="primary">infC</name>
    <name evidence="9" type="ORF">BN1224_DC9_CL_00140</name>
</gene>
<dbReference type="GO" id="GO:0032790">
    <property type="term" value="P:ribosome disassembly"/>
    <property type="evidence" value="ECO:0007669"/>
    <property type="project" value="TreeGrafter"/>
</dbReference>
<name>A0A0F7WSH9_CHLPN</name>
<dbReference type="SUPFAM" id="SSF54364">
    <property type="entry name" value="Translation initiation factor IF3, N-terminal domain"/>
    <property type="match status" value="1"/>
</dbReference>
<dbReference type="InterPro" id="IPR001288">
    <property type="entry name" value="Translation_initiation_fac_3"/>
</dbReference>
<dbReference type="GO" id="GO:0043022">
    <property type="term" value="F:ribosome binding"/>
    <property type="evidence" value="ECO:0007669"/>
    <property type="project" value="UniProtKB-ARBA"/>
</dbReference>
<comment type="subcellular location">
    <subcellularLocation>
        <location evidence="4 6">Cytoplasm</location>
    </subcellularLocation>
</comment>
<dbReference type="FunFam" id="3.30.110.10:FF:000001">
    <property type="entry name" value="Translation initiation factor IF-3"/>
    <property type="match status" value="1"/>
</dbReference>
<dbReference type="GO" id="GO:0016020">
    <property type="term" value="C:membrane"/>
    <property type="evidence" value="ECO:0007669"/>
    <property type="project" value="TreeGrafter"/>
</dbReference>
<dbReference type="GO" id="GO:0005829">
    <property type="term" value="C:cytosol"/>
    <property type="evidence" value="ECO:0007669"/>
    <property type="project" value="TreeGrafter"/>
</dbReference>
<comment type="subunit">
    <text evidence="4 6">Monomer.</text>
</comment>
<dbReference type="InterPro" id="IPR019814">
    <property type="entry name" value="Translation_initiation_fac_3_N"/>
</dbReference>